<comment type="subcellular location">
    <subcellularLocation>
        <location evidence="1">Cell inner membrane</location>
        <topology evidence="1">Peripheral membrane protein</topology>
    </subcellularLocation>
</comment>
<dbReference type="PANTHER" id="PTHR43776">
    <property type="entry name" value="TRANSPORT ATP-BINDING PROTEIN"/>
    <property type="match status" value="1"/>
</dbReference>
<dbReference type="InterPro" id="IPR050319">
    <property type="entry name" value="ABC_transp_ATP-bind"/>
</dbReference>
<dbReference type="InterPro" id="IPR003593">
    <property type="entry name" value="AAA+_ATPase"/>
</dbReference>
<protein>
    <submittedName>
        <fullName evidence="7">ATP-binding cassette domain-containing protein</fullName>
    </submittedName>
</protein>
<reference evidence="7 8" key="1">
    <citation type="submission" date="2019-11" db="EMBL/GenBank/DDBJ databases">
        <title>Pseudooceanicola pacifica sp. nov., isolated from deep-sea sediment of the Pacific Ocean.</title>
        <authorList>
            <person name="Lyu L."/>
        </authorList>
    </citation>
    <scope>NUCLEOTIDE SEQUENCE [LARGE SCALE GENOMIC DNA]</scope>
    <source>
        <strain evidence="7 8">216_PA32_1</strain>
    </source>
</reference>
<evidence type="ECO:0000256" key="4">
    <source>
        <dbReference type="ARBA" id="ARBA00022741"/>
    </source>
</evidence>
<dbReference type="InterPro" id="IPR013563">
    <property type="entry name" value="Oligopep_ABC_C"/>
</dbReference>
<evidence type="ECO:0000256" key="3">
    <source>
        <dbReference type="ARBA" id="ARBA00022448"/>
    </source>
</evidence>
<dbReference type="InterPro" id="IPR003439">
    <property type="entry name" value="ABC_transporter-like_ATP-bd"/>
</dbReference>
<dbReference type="GO" id="GO:0005886">
    <property type="term" value="C:plasma membrane"/>
    <property type="evidence" value="ECO:0007669"/>
    <property type="project" value="UniProtKB-SubCell"/>
</dbReference>
<keyword evidence="3" id="KW-0813">Transport</keyword>
<dbReference type="Pfam" id="PF00005">
    <property type="entry name" value="ABC_tran"/>
    <property type="match status" value="1"/>
</dbReference>
<evidence type="ECO:0000313" key="7">
    <source>
        <dbReference type="EMBL" id="MWB79319.1"/>
    </source>
</evidence>
<evidence type="ECO:0000259" key="6">
    <source>
        <dbReference type="PROSITE" id="PS50893"/>
    </source>
</evidence>
<organism evidence="7 8">
    <name type="scientific">Pseudooceanicola pacificus</name>
    <dbReference type="NCBI Taxonomy" id="2676438"/>
    <lineage>
        <taxon>Bacteria</taxon>
        <taxon>Pseudomonadati</taxon>
        <taxon>Pseudomonadota</taxon>
        <taxon>Alphaproteobacteria</taxon>
        <taxon>Rhodobacterales</taxon>
        <taxon>Paracoccaceae</taxon>
        <taxon>Pseudooceanicola</taxon>
    </lineage>
</organism>
<evidence type="ECO:0000256" key="5">
    <source>
        <dbReference type="ARBA" id="ARBA00022840"/>
    </source>
</evidence>
<dbReference type="RefSeq" id="WP_160383528.1">
    <property type="nucleotide sequence ID" value="NZ_WNXQ01000009.1"/>
</dbReference>
<dbReference type="PROSITE" id="PS00211">
    <property type="entry name" value="ABC_TRANSPORTER_1"/>
    <property type="match status" value="1"/>
</dbReference>
<sequence>MSFLSVDRVTRRFGPTLSLGEKIAARLGADVETRAVQAVNDVTLAVEKGRTLGLVGESGCGKSTLGRVIAGILAPSEGAVLLDGQPVMQGTNKVTTRVQTVFQDPFASLDPRMKVGEAVAEGPIAHGLTARAQAAEYVAGWFARVGLDPAWAERYPHQFSGGQRQRIAIARALAMQPDLLICDEPVASLDVSIQAQIINLFLDLRRDLGLTCVFISHDLSVVRHICDRMAVMYLGRIVEEGETGAVFDSPAHPYTRALLASVPELVLDGEELVRFAPIQGEVPSPYDPPAGCHYNPRCPFAQDRCRAEAPALRLLPNGRHAACHFAEELPAG</sequence>
<feature type="domain" description="ABC transporter" evidence="6">
    <location>
        <begin position="4"/>
        <end position="259"/>
    </location>
</feature>
<evidence type="ECO:0000313" key="8">
    <source>
        <dbReference type="Proteomes" id="UP000443843"/>
    </source>
</evidence>
<dbReference type="InterPro" id="IPR027417">
    <property type="entry name" value="P-loop_NTPase"/>
</dbReference>
<dbReference type="FunFam" id="3.40.50.300:FF:000016">
    <property type="entry name" value="Oligopeptide ABC transporter ATP-binding component"/>
    <property type="match status" value="1"/>
</dbReference>
<keyword evidence="4" id="KW-0547">Nucleotide-binding</keyword>
<proteinExistence type="inferred from homology"/>
<comment type="caution">
    <text evidence="7">The sequence shown here is derived from an EMBL/GenBank/DDBJ whole genome shotgun (WGS) entry which is preliminary data.</text>
</comment>
<dbReference type="InterPro" id="IPR017871">
    <property type="entry name" value="ABC_transporter-like_CS"/>
</dbReference>
<evidence type="ECO:0000256" key="1">
    <source>
        <dbReference type="ARBA" id="ARBA00004417"/>
    </source>
</evidence>
<dbReference type="SMART" id="SM00382">
    <property type="entry name" value="AAA"/>
    <property type="match status" value="1"/>
</dbReference>
<dbReference type="SUPFAM" id="SSF52540">
    <property type="entry name" value="P-loop containing nucleoside triphosphate hydrolases"/>
    <property type="match status" value="1"/>
</dbReference>
<keyword evidence="8" id="KW-1185">Reference proteome</keyword>
<comment type="similarity">
    <text evidence="2">Belongs to the ABC transporter superfamily.</text>
</comment>
<evidence type="ECO:0000256" key="2">
    <source>
        <dbReference type="ARBA" id="ARBA00005417"/>
    </source>
</evidence>
<accession>A0A844WGQ1</accession>
<gene>
    <name evidence="7" type="ORF">GLS40_14865</name>
</gene>
<dbReference type="Proteomes" id="UP000443843">
    <property type="component" value="Unassembled WGS sequence"/>
</dbReference>
<dbReference type="GO" id="GO:0015833">
    <property type="term" value="P:peptide transport"/>
    <property type="evidence" value="ECO:0007669"/>
    <property type="project" value="InterPro"/>
</dbReference>
<keyword evidence="5 7" id="KW-0067">ATP-binding</keyword>
<dbReference type="GO" id="GO:0016887">
    <property type="term" value="F:ATP hydrolysis activity"/>
    <property type="evidence" value="ECO:0007669"/>
    <property type="project" value="InterPro"/>
</dbReference>
<dbReference type="Gene3D" id="3.40.50.300">
    <property type="entry name" value="P-loop containing nucleotide triphosphate hydrolases"/>
    <property type="match status" value="1"/>
</dbReference>
<dbReference type="NCBIfam" id="TIGR01727">
    <property type="entry name" value="oligo_HPY"/>
    <property type="match status" value="1"/>
</dbReference>
<dbReference type="GO" id="GO:0005524">
    <property type="term" value="F:ATP binding"/>
    <property type="evidence" value="ECO:0007669"/>
    <property type="project" value="UniProtKB-KW"/>
</dbReference>
<dbReference type="PANTHER" id="PTHR43776:SF7">
    <property type="entry name" value="D,D-DIPEPTIDE TRANSPORT ATP-BINDING PROTEIN DDPF-RELATED"/>
    <property type="match status" value="1"/>
</dbReference>
<dbReference type="CDD" id="cd03257">
    <property type="entry name" value="ABC_NikE_OppD_transporters"/>
    <property type="match status" value="1"/>
</dbReference>
<dbReference type="AlphaFoldDB" id="A0A844WGQ1"/>
<dbReference type="EMBL" id="WNXQ01000009">
    <property type="protein sequence ID" value="MWB79319.1"/>
    <property type="molecule type" value="Genomic_DNA"/>
</dbReference>
<dbReference type="GO" id="GO:0055085">
    <property type="term" value="P:transmembrane transport"/>
    <property type="evidence" value="ECO:0007669"/>
    <property type="project" value="UniProtKB-ARBA"/>
</dbReference>
<dbReference type="Pfam" id="PF08352">
    <property type="entry name" value="oligo_HPY"/>
    <property type="match status" value="1"/>
</dbReference>
<dbReference type="PROSITE" id="PS50893">
    <property type="entry name" value="ABC_TRANSPORTER_2"/>
    <property type="match status" value="1"/>
</dbReference>
<name>A0A844WGQ1_9RHOB</name>